<dbReference type="AlphaFoldDB" id="A0A8J8NCE7"/>
<reference evidence="2" key="1">
    <citation type="submission" date="2019-06" db="EMBL/GenBank/DDBJ databases">
        <authorList>
            <person name="Zheng W."/>
        </authorList>
    </citation>
    <scope>NUCLEOTIDE SEQUENCE</scope>
    <source>
        <strain evidence="2">QDHG01</strain>
    </source>
</reference>
<comment type="caution">
    <text evidence="2">The sequence shown here is derived from an EMBL/GenBank/DDBJ whole genome shotgun (WGS) entry which is preliminary data.</text>
</comment>
<feature type="region of interest" description="Disordered" evidence="1">
    <location>
        <begin position="266"/>
        <end position="293"/>
    </location>
</feature>
<protein>
    <submittedName>
        <fullName evidence="2">Uncharacterized protein</fullName>
    </submittedName>
</protein>
<evidence type="ECO:0000313" key="3">
    <source>
        <dbReference type="Proteomes" id="UP000785679"/>
    </source>
</evidence>
<evidence type="ECO:0000256" key="1">
    <source>
        <dbReference type="SAM" id="MobiDB-lite"/>
    </source>
</evidence>
<organism evidence="2 3">
    <name type="scientific">Halteria grandinella</name>
    <dbReference type="NCBI Taxonomy" id="5974"/>
    <lineage>
        <taxon>Eukaryota</taxon>
        <taxon>Sar</taxon>
        <taxon>Alveolata</taxon>
        <taxon>Ciliophora</taxon>
        <taxon>Intramacronucleata</taxon>
        <taxon>Spirotrichea</taxon>
        <taxon>Stichotrichia</taxon>
        <taxon>Sporadotrichida</taxon>
        <taxon>Halteriidae</taxon>
        <taxon>Halteria</taxon>
    </lineage>
</organism>
<dbReference type="Proteomes" id="UP000785679">
    <property type="component" value="Unassembled WGS sequence"/>
</dbReference>
<keyword evidence="3" id="KW-1185">Reference proteome</keyword>
<accession>A0A8J8NCE7</accession>
<evidence type="ECO:0000313" key="2">
    <source>
        <dbReference type="EMBL" id="TNV72264.1"/>
    </source>
</evidence>
<name>A0A8J8NCE7_HALGN</name>
<dbReference type="EMBL" id="RRYP01023247">
    <property type="protein sequence ID" value="TNV72264.1"/>
    <property type="molecule type" value="Genomic_DNA"/>
</dbReference>
<proteinExistence type="predicted"/>
<sequence>MLKRIRRIKMNKEGLGTDSIGTENLCQEKGTTPRQQQSPIKILVHKCRANKVDRKMNNQRGKIKKRIERFSQPFPRERAKLSDFKLAEIKSTSKLFSNPLITRELANMSQIMKHKVEGYKMSSNARYQNHTQDILNHALNPYFSHAPQPVRTQNYKRLPAPNDILQPISPQQIYKRPNIRDVRGLSLRPSIFEPQTSFISAFSIRQPRGGAFSNFHGENTRIKQTPLHIIDAEERQNYHTAKFSTLGVPEDLGMDLIQEVILDRMGNQSNQEQESSFETDSLSRDSSTMNQAN</sequence>
<gene>
    <name evidence="2" type="ORF">FGO68_gene6560</name>
</gene>